<reference evidence="1 2" key="2">
    <citation type="submission" date="2008-08" db="EMBL/GenBank/DDBJ databases">
        <authorList>
            <person name="Fulton L."/>
            <person name="Clifton S."/>
            <person name="Fulton B."/>
            <person name="Xu J."/>
            <person name="Minx P."/>
            <person name="Pepin K.H."/>
            <person name="Johnson M."/>
            <person name="Bhonagiri V."/>
            <person name="Nash W.E."/>
            <person name="Mardis E.R."/>
            <person name="Wilson R.K."/>
        </authorList>
    </citation>
    <scope>NUCLEOTIDE SEQUENCE [LARGE SCALE GENOMIC DNA]</scope>
    <source>
        <strain evidence="1 2">ATCC 29176</strain>
    </source>
</reference>
<organism evidence="1 2">
    <name type="scientific">[Ruminococcus] lactaris ATCC 29176</name>
    <dbReference type="NCBI Taxonomy" id="471875"/>
    <lineage>
        <taxon>Bacteria</taxon>
        <taxon>Bacillati</taxon>
        <taxon>Bacillota</taxon>
        <taxon>Clostridia</taxon>
        <taxon>Lachnospirales</taxon>
        <taxon>Lachnospiraceae</taxon>
        <taxon>Mediterraneibacter</taxon>
    </lineage>
</organism>
<gene>
    <name evidence="1" type="ORF">RUMLAC_00149</name>
</gene>
<sequence>MFIYFDFYLKCNYNKLNHHSMLNATKVAERNYKFIYRKRQ</sequence>
<dbReference type="AlphaFoldDB" id="B5CL30"/>
<dbReference type="Proteomes" id="UP000003254">
    <property type="component" value="Unassembled WGS sequence"/>
</dbReference>
<name>B5CL30_9FIRM</name>
<evidence type="ECO:0000313" key="1">
    <source>
        <dbReference type="EMBL" id="EDY34093.1"/>
    </source>
</evidence>
<accession>B5CL30</accession>
<reference evidence="1 2" key="1">
    <citation type="submission" date="2008-08" db="EMBL/GenBank/DDBJ databases">
        <title>Draft genome sequence of Ruminococcus lactaris ATCC 29176.</title>
        <authorList>
            <person name="Sudarsanam P."/>
            <person name="Ley R."/>
            <person name="Guruge J."/>
            <person name="Turnbaugh P.J."/>
            <person name="Mahowald M."/>
            <person name="Liep D."/>
            <person name="Gordon J."/>
        </authorList>
    </citation>
    <scope>NUCLEOTIDE SEQUENCE [LARGE SCALE GENOMIC DNA]</scope>
    <source>
        <strain evidence="1 2">ATCC 29176</strain>
    </source>
</reference>
<proteinExistence type="predicted"/>
<keyword evidence="2" id="KW-1185">Reference proteome</keyword>
<comment type="caution">
    <text evidence="1">The sequence shown here is derived from an EMBL/GenBank/DDBJ whole genome shotgun (WGS) entry which is preliminary data.</text>
</comment>
<protein>
    <submittedName>
        <fullName evidence="1">Uncharacterized protein</fullName>
    </submittedName>
</protein>
<dbReference type="EMBL" id="ABOU02000006">
    <property type="protein sequence ID" value="EDY34093.1"/>
    <property type="molecule type" value="Genomic_DNA"/>
</dbReference>
<evidence type="ECO:0000313" key="2">
    <source>
        <dbReference type="Proteomes" id="UP000003254"/>
    </source>
</evidence>
<dbReference type="HOGENOM" id="CLU_3296028_0_0_9"/>